<dbReference type="InterPro" id="IPR005084">
    <property type="entry name" value="CBM6"/>
</dbReference>
<keyword evidence="6" id="KW-0326">Glycosidase</keyword>
<dbReference type="EMBL" id="BAAARV010000084">
    <property type="protein sequence ID" value="GAA2378670.1"/>
    <property type="molecule type" value="Genomic_DNA"/>
</dbReference>
<dbReference type="Gene3D" id="2.115.10.20">
    <property type="entry name" value="Glycosyl hydrolase domain, family 43"/>
    <property type="match status" value="1"/>
</dbReference>
<evidence type="ECO:0000313" key="9">
    <source>
        <dbReference type="EMBL" id="GAA2378670.1"/>
    </source>
</evidence>
<evidence type="ECO:0000256" key="3">
    <source>
        <dbReference type="ARBA" id="ARBA00022729"/>
    </source>
</evidence>
<dbReference type="SUPFAM" id="SSF75005">
    <property type="entry name" value="Arabinanase/levansucrase/invertase"/>
    <property type="match status" value="1"/>
</dbReference>
<evidence type="ECO:0000313" key="10">
    <source>
        <dbReference type="Proteomes" id="UP001501444"/>
    </source>
</evidence>
<evidence type="ECO:0000256" key="5">
    <source>
        <dbReference type="ARBA" id="ARBA00023277"/>
    </source>
</evidence>
<dbReference type="CDD" id="cd04084">
    <property type="entry name" value="CBM6_xylanase-like"/>
    <property type="match status" value="1"/>
</dbReference>
<dbReference type="InterPro" id="IPR003305">
    <property type="entry name" value="CenC_carb-bd"/>
</dbReference>
<feature type="domain" description="CBM6" evidence="8">
    <location>
        <begin position="330"/>
        <end position="453"/>
    </location>
</feature>
<dbReference type="PANTHER" id="PTHR43772">
    <property type="entry name" value="ENDO-1,4-BETA-XYLANASE"/>
    <property type="match status" value="1"/>
</dbReference>
<accession>A0ABP5UHT7</accession>
<dbReference type="Proteomes" id="UP001501444">
    <property type="component" value="Unassembled WGS sequence"/>
</dbReference>
<keyword evidence="2" id="KW-0858">Xylan degradation</keyword>
<dbReference type="Pfam" id="PF04616">
    <property type="entry name" value="Glyco_hydro_43"/>
    <property type="match status" value="1"/>
</dbReference>
<dbReference type="InterPro" id="IPR023296">
    <property type="entry name" value="Glyco_hydro_beta-prop_sf"/>
</dbReference>
<dbReference type="Pfam" id="PF02018">
    <property type="entry name" value="CBM_4_9"/>
    <property type="match status" value="1"/>
</dbReference>
<protein>
    <recommendedName>
        <fullName evidence="8">CBM6 domain-containing protein</fullName>
    </recommendedName>
</protein>
<dbReference type="Gene3D" id="2.60.120.260">
    <property type="entry name" value="Galactose-binding domain-like"/>
    <property type="match status" value="2"/>
</dbReference>
<evidence type="ECO:0000256" key="2">
    <source>
        <dbReference type="ARBA" id="ARBA00022651"/>
    </source>
</evidence>
<dbReference type="SMART" id="SM00606">
    <property type="entry name" value="CBD_IV"/>
    <property type="match status" value="1"/>
</dbReference>
<dbReference type="PROSITE" id="PS51175">
    <property type="entry name" value="CBM6"/>
    <property type="match status" value="1"/>
</dbReference>
<dbReference type="InterPro" id="IPR052176">
    <property type="entry name" value="Glycosyl_Hydrlase_43_Enz"/>
</dbReference>
<keyword evidence="10" id="KW-1185">Reference proteome</keyword>
<dbReference type="Pfam" id="PF03422">
    <property type="entry name" value="CBM_6"/>
    <property type="match status" value="1"/>
</dbReference>
<evidence type="ECO:0000256" key="6">
    <source>
        <dbReference type="ARBA" id="ARBA00023295"/>
    </source>
</evidence>
<keyword evidence="5" id="KW-0119">Carbohydrate metabolism</keyword>
<keyword evidence="4" id="KW-0378">Hydrolase</keyword>
<organism evidence="9 10">
    <name type="scientific">Dactylosporangium salmoneum</name>
    <dbReference type="NCBI Taxonomy" id="53361"/>
    <lineage>
        <taxon>Bacteria</taxon>
        <taxon>Bacillati</taxon>
        <taxon>Actinomycetota</taxon>
        <taxon>Actinomycetes</taxon>
        <taxon>Micromonosporales</taxon>
        <taxon>Micromonosporaceae</taxon>
        <taxon>Dactylosporangium</taxon>
    </lineage>
</organism>
<dbReference type="PANTHER" id="PTHR43772:SF2">
    <property type="entry name" value="PUTATIVE (AFU_ORTHOLOGUE AFUA_2G04480)-RELATED"/>
    <property type="match status" value="1"/>
</dbReference>
<dbReference type="CDD" id="cd18618">
    <property type="entry name" value="GH43_Xsa43E-like"/>
    <property type="match status" value="1"/>
</dbReference>
<dbReference type="SUPFAM" id="SSF49785">
    <property type="entry name" value="Galactose-binding domain-like"/>
    <property type="match status" value="2"/>
</dbReference>
<proteinExistence type="inferred from homology"/>
<dbReference type="InterPro" id="IPR008979">
    <property type="entry name" value="Galactose-bd-like_sf"/>
</dbReference>
<sequence>MKVSIRRALVAAAGLLCLAGFTPAAAARADNPIVQTIYTADPAPLVYNGRVYLYTGHDEDNSTYFTMRDWRVWSSADMVNWTDHGSPMSLSTFSWASSDAWAGQTVYRNGKFYWYVPVRMANGSNAIGVGVADSPTGPFHDALGRPLIQGSEIDPTVFIDDDGQAYLYYGNPHLWYVKLNADMISTAGSPAQIPLTTAGFGTRSGNTSRPTLFEEGPWVYKRNGLYYNVFAAKCCSEYIAYSTATGPTGPWTFRGTVMPTQGASFTNHPGIVDFNGGSYFFYHNGALPGGSGYTRSVAVEKFSYNSDGTIPTINMTTTGAPQVGTLNPYVRQEAETIAWENGVETEPSSEGGMNVGFIENGDNIKVKGVAFGNGATSFSARGASATSGGRIELHLDSLNGTLVGTCTVAGTGGWQTWTTVTCPVSGATGTHDLYFKYTGGSGNLFNVNWWQFTGNGGGDNGGGGTLLANGTMESGTSGWSVFGAGTLASSSVVHGGSQSLLLTGRTASWNGAAQDVTSKLTNGKSYTTSVWVRSQSGTPSAKVTLALTANGTTNYVQLTPAATVNTGGWTQLTGTATASWTGTLTGATFYVETAAGTDGLYLDDASLQ</sequence>
<keyword evidence="2" id="KW-0624">Polysaccharide degradation</keyword>
<evidence type="ECO:0000259" key="8">
    <source>
        <dbReference type="PROSITE" id="PS51175"/>
    </source>
</evidence>
<name>A0ABP5UHT7_9ACTN</name>
<reference evidence="10" key="1">
    <citation type="journal article" date="2019" name="Int. J. Syst. Evol. Microbiol.">
        <title>The Global Catalogue of Microorganisms (GCM) 10K type strain sequencing project: providing services to taxonomists for standard genome sequencing and annotation.</title>
        <authorList>
            <consortium name="The Broad Institute Genomics Platform"/>
            <consortium name="The Broad Institute Genome Sequencing Center for Infectious Disease"/>
            <person name="Wu L."/>
            <person name="Ma J."/>
        </authorList>
    </citation>
    <scope>NUCLEOTIDE SEQUENCE [LARGE SCALE GENOMIC DNA]</scope>
    <source>
        <strain evidence="10">JCM 3272</strain>
    </source>
</reference>
<feature type="signal peptide" evidence="7">
    <location>
        <begin position="1"/>
        <end position="26"/>
    </location>
</feature>
<keyword evidence="3 7" id="KW-0732">Signal</keyword>
<feature type="chain" id="PRO_5046969338" description="CBM6 domain-containing protein" evidence="7">
    <location>
        <begin position="27"/>
        <end position="608"/>
    </location>
</feature>
<comment type="similarity">
    <text evidence="1">Belongs to the glycosyl hydrolase 43 family.</text>
</comment>
<comment type="caution">
    <text evidence="9">The sequence shown here is derived from an EMBL/GenBank/DDBJ whole genome shotgun (WGS) entry which is preliminary data.</text>
</comment>
<dbReference type="InterPro" id="IPR006584">
    <property type="entry name" value="Cellulose-bd_IV"/>
</dbReference>
<evidence type="ECO:0000256" key="4">
    <source>
        <dbReference type="ARBA" id="ARBA00022801"/>
    </source>
</evidence>
<evidence type="ECO:0000256" key="1">
    <source>
        <dbReference type="ARBA" id="ARBA00009865"/>
    </source>
</evidence>
<dbReference type="InterPro" id="IPR006710">
    <property type="entry name" value="Glyco_hydro_43"/>
</dbReference>
<gene>
    <name evidence="9" type="ORF">GCM10010170_084850</name>
</gene>
<evidence type="ECO:0000256" key="7">
    <source>
        <dbReference type="SAM" id="SignalP"/>
    </source>
</evidence>